<comment type="caution">
    <text evidence="2">The sequence shown here is derived from an EMBL/GenBank/DDBJ whole genome shotgun (WGS) entry which is preliminary data.</text>
</comment>
<accession>A0A4Y2JJY8</accession>
<feature type="region of interest" description="Disordered" evidence="1">
    <location>
        <begin position="1"/>
        <end position="36"/>
    </location>
</feature>
<organism evidence="2 3">
    <name type="scientific">Araneus ventricosus</name>
    <name type="common">Orbweaver spider</name>
    <name type="synonym">Epeira ventricosa</name>
    <dbReference type="NCBI Taxonomy" id="182803"/>
    <lineage>
        <taxon>Eukaryota</taxon>
        <taxon>Metazoa</taxon>
        <taxon>Ecdysozoa</taxon>
        <taxon>Arthropoda</taxon>
        <taxon>Chelicerata</taxon>
        <taxon>Arachnida</taxon>
        <taxon>Araneae</taxon>
        <taxon>Araneomorphae</taxon>
        <taxon>Entelegynae</taxon>
        <taxon>Araneoidea</taxon>
        <taxon>Araneidae</taxon>
        <taxon>Araneus</taxon>
    </lineage>
</organism>
<evidence type="ECO:0000313" key="3">
    <source>
        <dbReference type="Proteomes" id="UP000499080"/>
    </source>
</evidence>
<evidence type="ECO:0000313" key="2">
    <source>
        <dbReference type="EMBL" id="GBM90420.1"/>
    </source>
</evidence>
<gene>
    <name evidence="2" type="ORF">AVEN_72327_1</name>
</gene>
<reference evidence="2 3" key="1">
    <citation type="journal article" date="2019" name="Sci. Rep.">
        <title>Orb-weaving spider Araneus ventricosus genome elucidates the spidroin gene catalogue.</title>
        <authorList>
            <person name="Kono N."/>
            <person name="Nakamura H."/>
            <person name="Ohtoshi R."/>
            <person name="Moran D.A.P."/>
            <person name="Shinohara A."/>
            <person name="Yoshida Y."/>
            <person name="Fujiwara M."/>
            <person name="Mori M."/>
            <person name="Tomita M."/>
            <person name="Arakawa K."/>
        </authorList>
    </citation>
    <scope>NUCLEOTIDE SEQUENCE [LARGE SCALE GENOMIC DNA]</scope>
</reference>
<proteinExistence type="predicted"/>
<dbReference type="Proteomes" id="UP000499080">
    <property type="component" value="Unassembled WGS sequence"/>
</dbReference>
<dbReference type="AlphaFoldDB" id="A0A4Y2JJY8"/>
<keyword evidence="3" id="KW-1185">Reference proteome</keyword>
<sequence length="123" mass="13821">MNKEVKKRVSRQVYFVSPPTDQRGRRENLDTPPAANRSDFSLFPSRIRICCSPFRAHPCNSWQRRFQSAASSVIVSNSAGSLPRASHSEAAKTGLMKTSSLQGWETFYGSFRICKVIMSVCCK</sequence>
<protein>
    <submittedName>
        <fullName evidence="2">Uncharacterized protein</fullName>
    </submittedName>
</protein>
<name>A0A4Y2JJY8_ARAVE</name>
<evidence type="ECO:0000256" key="1">
    <source>
        <dbReference type="SAM" id="MobiDB-lite"/>
    </source>
</evidence>
<dbReference type="EMBL" id="BGPR01003619">
    <property type="protein sequence ID" value="GBM90420.1"/>
    <property type="molecule type" value="Genomic_DNA"/>
</dbReference>
<feature type="compositionally biased region" description="Basic residues" evidence="1">
    <location>
        <begin position="1"/>
        <end position="10"/>
    </location>
</feature>